<accession>A0A5B9QNU8</accession>
<evidence type="ECO:0000313" key="1">
    <source>
        <dbReference type="EMBL" id="QEG40777.1"/>
    </source>
</evidence>
<dbReference type="EMBL" id="CP042914">
    <property type="protein sequence ID" value="QEG40777.1"/>
    <property type="molecule type" value="Genomic_DNA"/>
</dbReference>
<evidence type="ECO:0000313" key="2">
    <source>
        <dbReference type="Proteomes" id="UP000325286"/>
    </source>
</evidence>
<protein>
    <submittedName>
        <fullName evidence="1">Uncharacterized protein</fullName>
    </submittedName>
</protein>
<name>A0A5B9QNU8_9BACT</name>
<dbReference type="Proteomes" id="UP000325286">
    <property type="component" value="Chromosome"/>
</dbReference>
<sequence>MNSDELSVKALTQVSIAEFEFEAPPLCEKVKRNAGKVMKEIPVQRLQAGGQQLSQQRGSRYQWGEGIILNRNSRVSGGFWTNMPSSQLEDLRQVTADYPAIFLFCYYEIPQSKLHVWAVPDEVAIRSLATVPENQSGVKTVFIDLRTQRFSYADDAPDLTPYYREIDLSDAEIEALTASIKQDAAAKELAVDGTDDGEDDDDPSLDTDYYSQETVDFLLELPDCHGAL</sequence>
<proteinExistence type="predicted"/>
<reference evidence="1 2" key="1">
    <citation type="submission" date="2019-08" db="EMBL/GenBank/DDBJ databases">
        <title>Deep-cultivation of Planctomycetes and their phenomic and genomic characterization uncovers novel biology.</title>
        <authorList>
            <person name="Wiegand S."/>
            <person name="Jogler M."/>
            <person name="Boedeker C."/>
            <person name="Pinto D."/>
            <person name="Vollmers J."/>
            <person name="Rivas-Marin E."/>
            <person name="Kohn T."/>
            <person name="Peeters S.H."/>
            <person name="Heuer A."/>
            <person name="Rast P."/>
            <person name="Oberbeckmann S."/>
            <person name="Bunk B."/>
            <person name="Jeske O."/>
            <person name="Meyerdierks A."/>
            <person name="Storesund J.E."/>
            <person name="Kallscheuer N."/>
            <person name="Luecker S."/>
            <person name="Lage O.M."/>
            <person name="Pohl T."/>
            <person name="Merkel B.J."/>
            <person name="Hornburger P."/>
            <person name="Mueller R.-W."/>
            <person name="Bruemmer F."/>
            <person name="Labrenz M."/>
            <person name="Spormann A.M."/>
            <person name="Op den Camp H."/>
            <person name="Overmann J."/>
            <person name="Amann R."/>
            <person name="Jetten M.S.M."/>
            <person name="Mascher T."/>
            <person name="Medema M.H."/>
            <person name="Devos D.P."/>
            <person name="Kaster A.-K."/>
            <person name="Ovreas L."/>
            <person name="Rohde M."/>
            <person name="Galperin M.Y."/>
            <person name="Jogler C."/>
        </authorList>
    </citation>
    <scope>NUCLEOTIDE SEQUENCE [LARGE SCALE GENOMIC DNA]</scope>
    <source>
        <strain evidence="1 2">UC8</strain>
    </source>
</reference>
<gene>
    <name evidence="1" type="ORF">UC8_27950</name>
</gene>
<keyword evidence="2" id="KW-1185">Reference proteome</keyword>
<dbReference type="KEGG" id="rul:UC8_27950"/>
<organism evidence="1 2">
    <name type="scientific">Roseimaritima ulvae</name>
    <dbReference type="NCBI Taxonomy" id="980254"/>
    <lineage>
        <taxon>Bacteria</taxon>
        <taxon>Pseudomonadati</taxon>
        <taxon>Planctomycetota</taxon>
        <taxon>Planctomycetia</taxon>
        <taxon>Pirellulales</taxon>
        <taxon>Pirellulaceae</taxon>
        <taxon>Roseimaritima</taxon>
    </lineage>
</organism>
<dbReference type="RefSeq" id="WP_068132208.1">
    <property type="nucleotide sequence ID" value="NZ_CP042914.1"/>
</dbReference>
<dbReference type="AlphaFoldDB" id="A0A5B9QNU8"/>